<dbReference type="AlphaFoldDB" id="A0A6M3IM31"/>
<organism evidence="1">
    <name type="scientific">viral metagenome</name>
    <dbReference type="NCBI Taxonomy" id="1070528"/>
    <lineage>
        <taxon>unclassified sequences</taxon>
        <taxon>metagenomes</taxon>
        <taxon>organismal metagenomes</taxon>
    </lineage>
</organism>
<accession>A0A6M3IM31</accession>
<evidence type="ECO:0000313" key="1">
    <source>
        <dbReference type="EMBL" id="QJA58569.1"/>
    </source>
</evidence>
<dbReference type="EMBL" id="MT141330">
    <property type="protein sequence ID" value="QJA58569.1"/>
    <property type="molecule type" value="Genomic_DNA"/>
</dbReference>
<sequence length="84" mass="10282">MFQKVTEKEMVALIVFMLEQNIDLQFGKISLCDLRNYRYGNVRRNRRYQVHSEDRQYPFSMIYDDPSIAVKKFLFLKQKSRKMH</sequence>
<reference evidence="1" key="1">
    <citation type="submission" date="2020-03" db="EMBL/GenBank/DDBJ databases">
        <title>The deep terrestrial virosphere.</title>
        <authorList>
            <person name="Holmfeldt K."/>
            <person name="Nilsson E."/>
            <person name="Simone D."/>
            <person name="Lopez-Fernandez M."/>
            <person name="Wu X."/>
            <person name="de Brujin I."/>
            <person name="Lundin D."/>
            <person name="Andersson A."/>
            <person name="Bertilsson S."/>
            <person name="Dopson M."/>
        </authorList>
    </citation>
    <scope>NUCLEOTIDE SEQUENCE</scope>
    <source>
        <strain evidence="1">MM415B01436</strain>
    </source>
</reference>
<gene>
    <name evidence="1" type="ORF">MM415B01436_0003</name>
</gene>
<proteinExistence type="predicted"/>
<name>A0A6M3IM31_9ZZZZ</name>
<protein>
    <submittedName>
        <fullName evidence="1">Uncharacterized protein</fullName>
    </submittedName>
</protein>